<name>H1W5P9_COLHI</name>
<dbReference type="Proteomes" id="UP000007174">
    <property type="component" value="Unassembled WGS sequence"/>
</dbReference>
<protein>
    <submittedName>
        <fullName evidence="1">Uncharacterized protein</fullName>
    </submittedName>
</protein>
<dbReference type="HOGENOM" id="CLU_152044_0_0_1"/>
<reference evidence="2" key="1">
    <citation type="journal article" date="2012" name="Nat. Genet.">
        <title>Lifestyle transitions in plant pathogenic Colletotrichum fungi deciphered by genome and transcriptome analyses.</title>
        <authorList>
            <person name="O'Connell R.J."/>
            <person name="Thon M.R."/>
            <person name="Hacquard S."/>
            <person name="Amyotte S.G."/>
            <person name="Kleemann J."/>
            <person name="Torres M.F."/>
            <person name="Damm U."/>
            <person name="Buiate E.A."/>
            <person name="Epstein L."/>
            <person name="Alkan N."/>
            <person name="Altmueller J."/>
            <person name="Alvarado-Balderrama L."/>
            <person name="Bauser C.A."/>
            <person name="Becker C."/>
            <person name="Birren B.W."/>
            <person name="Chen Z."/>
            <person name="Choi J."/>
            <person name="Crouch J.A."/>
            <person name="Duvick J.P."/>
            <person name="Farman M.A."/>
            <person name="Gan P."/>
            <person name="Heiman D."/>
            <person name="Henrissat B."/>
            <person name="Howard R.J."/>
            <person name="Kabbage M."/>
            <person name="Koch C."/>
            <person name="Kracher B."/>
            <person name="Kubo Y."/>
            <person name="Law A.D."/>
            <person name="Lebrun M.-H."/>
            <person name="Lee Y.-H."/>
            <person name="Miyara I."/>
            <person name="Moore N."/>
            <person name="Neumann U."/>
            <person name="Nordstroem K."/>
            <person name="Panaccione D.G."/>
            <person name="Panstruga R."/>
            <person name="Place M."/>
            <person name="Proctor R.H."/>
            <person name="Prusky D."/>
            <person name="Rech G."/>
            <person name="Reinhardt R."/>
            <person name="Rollins J.A."/>
            <person name="Rounsley S."/>
            <person name="Schardl C.L."/>
            <person name="Schwartz D.C."/>
            <person name="Shenoy N."/>
            <person name="Shirasu K."/>
            <person name="Sikhakolli U.R."/>
            <person name="Stueber K."/>
            <person name="Sukno S.A."/>
            <person name="Sweigard J.A."/>
            <person name="Takano Y."/>
            <person name="Takahara H."/>
            <person name="Trail F."/>
            <person name="van der Does H.C."/>
            <person name="Voll L.M."/>
            <person name="Will I."/>
            <person name="Young S."/>
            <person name="Zeng Q."/>
            <person name="Zhang J."/>
            <person name="Zhou S."/>
            <person name="Dickman M.B."/>
            <person name="Schulze-Lefert P."/>
            <person name="Ver Loren van Themaat E."/>
            <person name="Ma L.-J."/>
            <person name="Vaillancourt L.J."/>
        </authorList>
    </citation>
    <scope>NUCLEOTIDE SEQUENCE [LARGE SCALE GENOMIC DNA]</scope>
    <source>
        <strain evidence="2">IMI 349063</strain>
    </source>
</reference>
<organism evidence="1 2">
    <name type="scientific">Colletotrichum higginsianum (strain IMI 349063)</name>
    <name type="common">Crucifer anthracnose fungus</name>
    <dbReference type="NCBI Taxonomy" id="759273"/>
    <lineage>
        <taxon>Eukaryota</taxon>
        <taxon>Fungi</taxon>
        <taxon>Dikarya</taxon>
        <taxon>Ascomycota</taxon>
        <taxon>Pezizomycotina</taxon>
        <taxon>Sordariomycetes</taxon>
        <taxon>Hypocreomycetidae</taxon>
        <taxon>Glomerellales</taxon>
        <taxon>Glomerellaceae</taxon>
        <taxon>Colletotrichum</taxon>
        <taxon>Colletotrichum destructivum species complex</taxon>
    </lineage>
</organism>
<dbReference type="AlphaFoldDB" id="H1W5P9"/>
<accession>H1W5P9</accession>
<dbReference type="eggNOG" id="ENOG502RM2U">
    <property type="taxonomic scope" value="Eukaryota"/>
</dbReference>
<proteinExistence type="predicted"/>
<dbReference type="EMBL" id="CACQ02010178">
    <property type="protein sequence ID" value="CCF47813.1"/>
    <property type="molecule type" value="Genomic_DNA"/>
</dbReference>
<gene>
    <name evidence="1" type="ORF">CH063_04292</name>
</gene>
<sequence>MSSNQILSRKALGSYAVAGRTLKLSAATKTTLWKRTDSITETFKEPLEAAIYTNQDVIPANTAEICTREPEHQSESDSRSHITAVCYDDKGNVIKSVHLVTKK</sequence>
<evidence type="ECO:0000313" key="1">
    <source>
        <dbReference type="EMBL" id="CCF47813.1"/>
    </source>
</evidence>
<evidence type="ECO:0000313" key="2">
    <source>
        <dbReference type="Proteomes" id="UP000007174"/>
    </source>
</evidence>